<proteinExistence type="predicted"/>
<dbReference type="STRING" id="1314776.A0A165WVD1"/>
<dbReference type="CDD" id="cd00303">
    <property type="entry name" value="retropepsin_like"/>
    <property type="match status" value="1"/>
</dbReference>
<keyword evidence="3" id="KW-1185">Reference proteome</keyword>
<dbReference type="AlphaFoldDB" id="A0A165WVD1"/>
<feature type="non-terminal residue" evidence="2">
    <location>
        <position position="278"/>
    </location>
</feature>
<name>A0A165WVD1_9AGAM</name>
<sequence>MPRPPGCAFLGCSAVIAQANALSIHSNPIEITIDSGSEITLISHDALSSMDLPPKVKQGQQVKLIEVTGSSTVTGYVNIPVFFNTDSGPIRLDMEAYVVKGMTTPFILGNDFADQFSISILRESDQTLRVHKATPNYSKTTPMDRKINKTNKKNKKNKKNTTDSRSEVRAAKNISIPPSHSILVPVDLDFKGHDFIYVEKVMRYNTNPENFYGSPDSIISSDRPFLHISNFSSEVVKVRKGDVLGITHNPSNWLDRASKYSPTQLEELEKHAQFVKSL</sequence>
<gene>
    <name evidence="2" type="ORF">SISSUDRAFT_1028955</name>
</gene>
<evidence type="ECO:0000313" key="2">
    <source>
        <dbReference type="EMBL" id="KZT31560.1"/>
    </source>
</evidence>
<dbReference type="EMBL" id="KV428532">
    <property type="protein sequence ID" value="KZT31560.1"/>
    <property type="molecule type" value="Genomic_DNA"/>
</dbReference>
<reference evidence="2 3" key="1">
    <citation type="journal article" date="2016" name="Mol. Biol. Evol.">
        <title>Comparative Genomics of Early-Diverging Mushroom-Forming Fungi Provides Insights into the Origins of Lignocellulose Decay Capabilities.</title>
        <authorList>
            <person name="Nagy L.G."/>
            <person name="Riley R."/>
            <person name="Tritt A."/>
            <person name="Adam C."/>
            <person name="Daum C."/>
            <person name="Floudas D."/>
            <person name="Sun H."/>
            <person name="Yadav J.S."/>
            <person name="Pangilinan J."/>
            <person name="Larsson K.H."/>
            <person name="Matsuura K."/>
            <person name="Barry K."/>
            <person name="Labutti K."/>
            <person name="Kuo R."/>
            <person name="Ohm R.A."/>
            <person name="Bhattacharya S.S."/>
            <person name="Shirouzu T."/>
            <person name="Yoshinaga Y."/>
            <person name="Martin F.M."/>
            <person name="Grigoriev I.V."/>
            <person name="Hibbett D.S."/>
        </authorList>
    </citation>
    <scope>NUCLEOTIDE SEQUENCE [LARGE SCALE GENOMIC DNA]</scope>
    <source>
        <strain evidence="2 3">HHB10207 ss-3</strain>
    </source>
</reference>
<accession>A0A165WVD1</accession>
<dbReference type="InterPro" id="IPR021109">
    <property type="entry name" value="Peptidase_aspartic_dom_sf"/>
</dbReference>
<feature type="compositionally biased region" description="Basic residues" evidence="1">
    <location>
        <begin position="148"/>
        <end position="159"/>
    </location>
</feature>
<feature type="region of interest" description="Disordered" evidence="1">
    <location>
        <begin position="136"/>
        <end position="169"/>
    </location>
</feature>
<organism evidence="2 3">
    <name type="scientific">Sistotremastrum suecicum HHB10207 ss-3</name>
    <dbReference type="NCBI Taxonomy" id="1314776"/>
    <lineage>
        <taxon>Eukaryota</taxon>
        <taxon>Fungi</taxon>
        <taxon>Dikarya</taxon>
        <taxon>Basidiomycota</taxon>
        <taxon>Agaricomycotina</taxon>
        <taxon>Agaricomycetes</taxon>
        <taxon>Sistotremastrales</taxon>
        <taxon>Sistotremastraceae</taxon>
        <taxon>Sistotremastrum</taxon>
    </lineage>
</organism>
<feature type="compositionally biased region" description="Basic and acidic residues" evidence="1">
    <location>
        <begin position="160"/>
        <end position="169"/>
    </location>
</feature>
<dbReference type="OrthoDB" id="3068303at2759"/>
<dbReference type="Proteomes" id="UP000076798">
    <property type="component" value="Unassembled WGS sequence"/>
</dbReference>
<dbReference type="Gene3D" id="2.40.70.10">
    <property type="entry name" value="Acid Proteases"/>
    <property type="match status" value="1"/>
</dbReference>
<evidence type="ECO:0000313" key="3">
    <source>
        <dbReference type="Proteomes" id="UP000076798"/>
    </source>
</evidence>
<protein>
    <submittedName>
        <fullName evidence="2">Uncharacterized protein</fullName>
    </submittedName>
</protein>
<dbReference type="SUPFAM" id="SSF50630">
    <property type="entry name" value="Acid proteases"/>
    <property type="match status" value="1"/>
</dbReference>
<evidence type="ECO:0000256" key="1">
    <source>
        <dbReference type="SAM" id="MobiDB-lite"/>
    </source>
</evidence>